<dbReference type="GO" id="GO:0016616">
    <property type="term" value="F:oxidoreductase activity, acting on the CH-OH group of donors, NAD or NADP as acceptor"/>
    <property type="evidence" value="ECO:0007669"/>
    <property type="project" value="UniProtKB-ARBA"/>
</dbReference>
<dbReference type="EMBL" id="FNNU01000004">
    <property type="protein sequence ID" value="SDX48914.1"/>
    <property type="molecule type" value="Genomic_DNA"/>
</dbReference>
<gene>
    <name evidence="3" type="ORF">SAMN05216287_3096</name>
</gene>
<keyword evidence="4" id="KW-1185">Reference proteome</keyword>
<dbReference type="InterPro" id="IPR036291">
    <property type="entry name" value="NAD(P)-bd_dom_sf"/>
</dbReference>
<dbReference type="AlphaFoldDB" id="A0A1H3C5K7"/>
<protein>
    <submittedName>
        <fullName evidence="3">NAD(P)-dependent dehydrogenase, short-chain alcohol dehydrogenase family</fullName>
    </submittedName>
</protein>
<dbReference type="OrthoDB" id="9806974at2"/>
<dbReference type="Pfam" id="PF13561">
    <property type="entry name" value="adh_short_C2"/>
    <property type="match status" value="1"/>
</dbReference>
<dbReference type="InterPro" id="IPR002347">
    <property type="entry name" value="SDR_fam"/>
</dbReference>
<dbReference type="Gene3D" id="3.40.50.720">
    <property type="entry name" value="NAD(P)-binding Rossmann-like Domain"/>
    <property type="match status" value="1"/>
</dbReference>
<dbReference type="SMART" id="SM00822">
    <property type="entry name" value="PKS_KR"/>
    <property type="match status" value="1"/>
</dbReference>
<dbReference type="PRINTS" id="PR00081">
    <property type="entry name" value="GDHRDH"/>
</dbReference>
<proteinExistence type="inferred from homology"/>
<dbReference type="InterPro" id="IPR057326">
    <property type="entry name" value="KR_dom"/>
</dbReference>
<evidence type="ECO:0000259" key="2">
    <source>
        <dbReference type="SMART" id="SM00822"/>
    </source>
</evidence>
<dbReference type="InterPro" id="IPR020904">
    <property type="entry name" value="Sc_DH/Rdtase_CS"/>
</dbReference>
<dbReference type="STRING" id="1007099.SAMN05216287_3096"/>
<reference evidence="4" key="1">
    <citation type="submission" date="2016-10" db="EMBL/GenBank/DDBJ databases">
        <authorList>
            <person name="Varghese N."/>
            <person name="Submissions S."/>
        </authorList>
    </citation>
    <scope>NUCLEOTIDE SEQUENCE [LARGE SCALE GENOMIC DNA]</scope>
    <source>
        <strain evidence="4">NRRL B-59562</strain>
    </source>
</reference>
<dbReference type="GO" id="GO:0030497">
    <property type="term" value="P:fatty acid elongation"/>
    <property type="evidence" value="ECO:0007669"/>
    <property type="project" value="TreeGrafter"/>
</dbReference>
<dbReference type="PANTHER" id="PTHR42760:SF123">
    <property type="entry name" value="OXIDOREDUCTASE"/>
    <property type="match status" value="1"/>
</dbReference>
<dbReference type="SUPFAM" id="SSF51735">
    <property type="entry name" value="NAD(P)-binding Rossmann-fold domains"/>
    <property type="match status" value="1"/>
</dbReference>
<comment type="similarity">
    <text evidence="1">Belongs to the short-chain dehydrogenases/reductases (SDR) family.</text>
</comment>
<dbReference type="PRINTS" id="PR00080">
    <property type="entry name" value="SDRFAMILY"/>
</dbReference>
<name>A0A1H3C5K7_9PSED</name>
<organism evidence="3 4">
    <name type="scientific">Pseudomonas kuykendallii</name>
    <dbReference type="NCBI Taxonomy" id="1007099"/>
    <lineage>
        <taxon>Bacteria</taxon>
        <taxon>Pseudomonadati</taxon>
        <taxon>Pseudomonadota</taxon>
        <taxon>Gammaproteobacteria</taxon>
        <taxon>Pseudomonadales</taxon>
        <taxon>Pseudomonadaceae</taxon>
        <taxon>Pseudomonas</taxon>
    </lineage>
</organism>
<evidence type="ECO:0000313" key="3">
    <source>
        <dbReference type="EMBL" id="SDX48914.1"/>
    </source>
</evidence>
<dbReference type="PANTHER" id="PTHR42760">
    <property type="entry name" value="SHORT-CHAIN DEHYDROGENASES/REDUCTASES FAMILY MEMBER"/>
    <property type="match status" value="1"/>
</dbReference>
<dbReference type="Proteomes" id="UP000243778">
    <property type="component" value="Unassembled WGS sequence"/>
</dbReference>
<accession>A0A1H3C5K7</accession>
<dbReference type="PROSITE" id="PS00061">
    <property type="entry name" value="ADH_SHORT"/>
    <property type="match status" value="1"/>
</dbReference>
<feature type="domain" description="Ketoreductase" evidence="2">
    <location>
        <begin position="5"/>
        <end position="182"/>
    </location>
</feature>
<dbReference type="FunFam" id="3.40.50.720:FF:000084">
    <property type="entry name" value="Short-chain dehydrogenase reductase"/>
    <property type="match status" value="1"/>
</dbReference>
<evidence type="ECO:0000313" key="4">
    <source>
        <dbReference type="Proteomes" id="UP000243778"/>
    </source>
</evidence>
<dbReference type="CDD" id="cd05233">
    <property type="entry name" value="SDR_c"/>
    <property type="match status" value="1"/>
</dbReference>
<dbReference type="RefSeq" id="WP_090230016.1">
    <property type="nucleotide sequence ID" value="NZ_FNNU01000004.1"/>
</dbReference>
<sequence>MTALPHVLITGGASGIGLESARLLAAQGWLPILLDRDRSALADAGSELGVPSERTLCCDITDEQQVESAFQRALGCGPLAGLVNCAGVGMDRLAVETQVADFRRLLEINLIGPFALARLAARHWLEACTPGCIVNVSSVSGLRGNRGRAAYGSAKGGLNLLTQVLATELGGQGIRVNAVAPGPIDTPLAQVLHSAEARTRWCAQIPQGRYGLPQEVAATVAFLLSDKASYINGQIIAVDGGFAGAGMLG</sequence>
<evidence type="ECO:0000256" key="1">
    <source>
        <dbReference type="ARBA" id="ARBA00006484"/>
    </source>
</evidence>